<reference evidence="3 4" key="1">
    <citation type="submission" date="2020-08" db="EMBL/GenBank/DDBJ databases">
        <title>Genomic Encyclopedia of Type Strains, Phase IV (KMG-IV): sequencing the most valuable type-strain genomes for metagenomic binning, comparative biology and taxonomic classification.</title>
        <authorList>
            <person name="Goeker M."/>
        </authorList>
    </citation>
    <scope>NUCLEOTIDE SEQUENCE [LARGE SCALE GENOMIC DNA]</scope>
    <source>
        <strain evidence="3 4">DSM 17498</strain>
    </source>
</reference>
<feature type="domain" description="Isochorismatase-like" evidence="2">
    <location>
        <begin position="2"/>
        <end position="61"/>
    </location>
</feature>
<comment type="caution">
    <text evidence="3">The sequence shown here is derived from an EMBL/GenBank/DDBJ whole genome shotgun (WGS) entry which is preliminary data.</text>
</comment>
<dbReference type="Proteomes" id="UP000521227">
    <property type="component" value="Unassembled WGS sequence"/>
</dbReference>
<accession>A0A840MYE2</accession>
<evidence type="ECO:0000313" key="4">
    <source>
        <dbReference type="Proteomes" id="UP000521227"/>
    </source>
</evidence>
<dbReference type="SUPFAM" id="SSF52499">
    <property type="entry name" value="Isochorismatase-like hydrolases"/>
    <property type="match status" value="1"/>
</dbReference>
<dbReference type="InterPro" id="IPR050272">
    <property type="entry name" value="Isochorismatase-like_hydrls"/>
</dbReference>
<dbReference type="EMBL" id="JACHIJ010000004">
    <property type="protein sequence ID" value="MBB5052865.1"/>
    <property type="molecule type" value="Genomic_DNA"/>
</dbReference>
<dbReference type="Pfam" id="PF00857">
    <property type="entry name" value="Isochorismatase"/>
    <property type="match status" value="1"/>
</dbReference>
<protein>
    <submittedName>
        <fullName evidence="3">Nicotinamidase-related amidase</fullName>
    </submittedName>
</protein>
<proteinExistence type="predicted"/>
<evidence type="ECO:0000259" key="2">
    <source>
        <dbReference type="Pfam" id="PF00857"/>
    </source>
</evidence>
<gene>
    <name evidence="3" type="ORF">HNQ36_002856</name>
</gene>
<dbReference type="PANTHER" id="PTHR43540:SF9">
    <property type="entry name" value="FAMILY HYDROLASE, PUTATIVE (AFU_ORTHOLOGUE AFUA_2G08700)-RELATED"/>
    <property type="match status" value="1"/>
</dbReference>
<keyword evidence="1" id="KW-0378">Hydrolase</keyword>
<evidence type="ECO:0000313" key="3">
    <source>
        <dbReference type="EMBL" id="MBB5052865.1"/>
    </source>
</evidence>
<evidence type="ECO:0000256" key="1">
    <source>
        <dbReference type="ARBA" id="ARBA00022801"/>
    </source>
</evidence>
<sequence length="85" mass="9462">MTHLILRGITTDVCVHTIMRQANDLGYWCLLLKDSVGATDVGNHDAAIKMVKMQGGVFGWVSDTFRLREGLKRGESDYAVEALQH</sequence>
<dbReference type="InterPro" id="IPR000868">
    <property type="entry name" value="Isochorismatase-like_dom"/>
</dbReference>
<name>A0A840MYE2_9BRAD</name>
<dbReference type="InterPro" id="IPR036380">
    <property type="entry name" value="Isochorismatase-like_sf"/>
</dbReference>
<organism evidence="3 4">
    <name type="scientific">Afipia massiliensis</name>
    <dbReference type="NCBI Taxonomy" id="211460"/>
    <lineage>
        <taxon>Bacteria</taxon>
        <taxon>Pseudomonadati</taxon>
        <taxon>Pseudomonadota</taxon>
        <taxon>Alphaproteobacteria</taxon>
        <taxon>Hyphomicrobiales</taxon>
        <taxon>Nitrobacteraceae</taxon>
        <taxon>Afipia</taxon>
    </lineage>
</organism>
<dbReference type="Gene3D" id="3.40.50.850">
    <property type="entry name" value="Isochorismatase-like"/>
    <property type="match status" value="1"/>
</dbReference>
<dbReference type="GO" id="GO:0016787">
    <property type="term" value="F:hydrolase activity"/>
    <property type="evidence" value="ECO:0007669"/>
    <property type="project" value="UniProtKB-KW"/>
</dbReference>
<dbReference type="PANTHER" id="PTHR43540">
    <property type="entry name" value="PEROXYUREIDOACRYLATE/UREIDOACRYLATE AMIDOHYDROLASE-RELATED"/>
    <property type="match status" value="1"/>
</dbReference>
<dbReference type="AlphaFoldDB" id="A0A840MYE2"/>